<dbReference type="AlphaFoldDB" id="A0A0F9AWS6"/>
<evidence type="ECO:0000256" key="2">
    <source>
        <dbReference type="ARBA" id="ARBA00007532"/>
    </source>
</evidence>
<protein>
    <recommendedName>
        <fullName evidence="10">FAD/NAD(P)-binding domain-containing protein</fullName>
    </recommendedName>
</protein>
<dbReference type="FunFam" id="3.30.390.30:FF:000001">
    <property type="entry name" value="Dihydrolipoyl dehydrogenase"/>
    <property type="match status" value="1"/>
</dbReference>
<comment type="cofactor">
    <cofactor evidence="1">
        <name>FAD</name>
        <dbReference type="ChEBI" id="CHEBI:57692"/>
    </cofactor>
</comment>
<proteinExistence type="inferred from homology"/>
<dbReference type="PRINTS" id="PR00411">
    <property type="entry name" value="PNDRDTASEI"/>
</dbReference>
<evidence type="ECO:0000256" key="6">
    <source>
        <dbReference type="ARBA" id="ARBA00023027"/>
    </source>
</evidence>
<accession>A0A0F9AWS6</accession>
<dbReference type="GO" id="GO:0006103">
    <property type="term" value="P:2-oxoglutarate metabolic process"/>
    <property type="evidence" value="ECO:0007669"/>
    <property type="project" value="TreeGrafter"/>
</dbReference>
<keyword evidence="6" id="KW-0520">NAD</keyword>
<evidence type="ECO:0000313" key="9">
    <source>
        <dbReference type="EMBL" id="KKK76691.1"/>
    </source>
</evidence>
<dbReference type="Pfam" id="PF02852">
    <property type="entry name" value="Pyr_redox_dim"/>
    <property type="match status" value="1"/>
</dbReference>
<feature type="domain" description="Pyridine nucleotide-disulphide oxidoreductase dimerisation" evidence="7">
    <location>
        <begin position="202"/>
        <end position="308"/>
    </location>
</feature>
<keyword evidence="5" id="KW-0560">Oxidoreductase</keyword>
<gene>
    <name evidence="9" type="ORF">LCGC14_2861090</name>
</gene>
<dbReference type="InterPro" id="IPR016156">
    <property type="entry name" value="FAD/NAD-linked_Rdtase_dimer_sf"/>
</dbReference>
<evidence type="ECO:0000259" key="7">
    <source>
        <dbReference type="Pfam" id="PF02852"/>
    </source>
</evidence>
<sequence length="329" mass="34713">VIATGARPVRPGFMPADSPRVMTTDEAATAVDLPESVVIIGGGVIGCEFATIYAELGIRTLLVEMLDRLAGEMDEDSAEAIAASLADRGVEVLVGERVVAMSADAEGVIAELAGGRRIESACALVAVGRQANVEEVGLNEVAVELADGVIRVDDRCRTNVPGIYAVGDVAETRQFAHLAERMGIVAAENIMGIDLVDDRSVVPIGVYTHPEAASVGLPLAEAKERFGSARVFRYSYSNSPMGIACDRTAGQLKVIADPETGTIYGAVWIGPHATDMIQEMALAMRSGITMEQLWHTIHAHPTFQEAASVAADAWVAGAMRQERTGRGKA</sequence>
<feature type="non-terminal residue" evidence="9">
    <location>
        <position position="1"/>
    </location>
</feature>
<keyword evidence="3" id="KW-0285">Flavoprotein</keyword>
<comment type="caution">
    <text evidence="9">The sequence shown here is derived from an EMBL/GenBank/DDBJ whole genome shotgun (WGS) entry which is preliminary data.</text>
</comment>
<dbReference type="SUPFAM" id="SSF51905">
    <property type="entry name" value="FAD/NAD(P)-binding domain"/>
    <property type="match status" value="1"/>
</dbReference>
<evidence type="ECO:0008006" key="10">
    <source>
        <dbReference type="Google" id="ProtNLM"/>
    </source>
</evidence>
<dbReference type="InterPro" id="IPR004099">
    <property type="entry name" value="Pyr_nucl-diS_OxRdtase_dimer"/>
</dbReference>
<dbReference type="GO" id="GO:0050660">
    <property type="term" value="F:flavin adenine dinucleotide binding"/>
    <property type="evidence" value="ECO:0007669"/>
    <property type="project" value="TreeGrafter"/>
</dbReference>
<dbReference type="EMBL" id="LAZR01055296">
    <property type="protein sequence ID" value="KKK76691.1"/>
    <property type="molecule type" value="Genomic_DNA"/>
</dbReference>
<dbReference type="Gene3D" id="3.30.390.30">
    <property type="match status" value="1"/>
</dbReference>
<dbReference type="Pfam" id="PF07992">
    <property type="entry name" value="Pyr_redox_2"/>
    <property type="match status" value="1"/>
</dbReference>
<dbReference type="PANTHER" id="PTHR22912:SF151">
    <property type="entry name" value="DIHYDROLIPOYL DEHYDROGENASE, MITOCHONDRIAL"/>
    <property type="match status" value="1"/>
</dbReference>
<reference evidence="9" key="1">
    <citation type="journal article" date="2015" name="Nature">
        <title>Complex archaea that bridge the gap between prokaryotes and eukaryotes.</title>
        <authorList>
            <person name="Spang A."/>
            <person name="Saw J.H."/>
            <person name="Jorgensen S.L."/>
            <person name="Zaremba-Niedzwiedzka K."/>
            <person name="Martijn J."/>
            <person name="Lind A.E."/>
            <person name="van Eijk R."/>
            <person name="Schleper C."/>
            <person name="Guy L."/>
            <person name="Ettema T.J."/>
        </authorList>
    </citation>
    <scope>NUCLEOTIDE SEQUENCE</scope>
</reference>
<dbReference type="InterPro" id="IPR023753">
    <property type="entry name" value="FAD/NAD-binding_dom"/>
</dbReference>
<keyword evidence="4" id="KW-0274">FAD</keyword>
<dbReference type="PRINTS" id="PR00368">
    <property type="entry name" value="FADPNR"/>
</dbReference>
<evidence type="ECO:0000256" key="3">
    <source>
        <dbReference type="ARBA" id="ARBA00022630"/>
    </source>
</evidence>
<dbReference type="GO" id="GO:0004148">
    <property type="term" value="F:dihydrolipoyl dehydrogenase (NADH) activity"/>
    <property type="evidence" value="ECO:0007669"/>
    <property type="project" value="TreeGrafter"/>
</dbReference>
<name>A0A0F9AWS6_9ZZZZ</name>
<comment type="similarity">
    <text evidence="2">Belongs to the class-I pyridine nucleotide-disulfide oxidoreductase family.</text>
</comment>
<evidence type="ECO:0000256" key="5">
    <source>
        <dbReference type="ARBA" id="ARBA00023002"/>
    </source>
</evidence>
<dbReference type="Gene3D" id="3.50.50.60">
    <property type="entry name" value="FAD/NAD(P)-binding domain"/>
    <property type="match status" value="2"/>
</dbReference>
<dbReference type="PANTHER" id="PTHR22912">
    <property type="entry name" value="DISULFIDE OXIDOREDUCTASE"/>
    <property type="match status" value="1"/>
</dbReference>
<feature type="domain" description="FAD/NAD(P)-binding" evidence="8">
    <location>
        <begin position="1"/>
        <end position="183"/>
    </location>
</feature>
<dbReference type="InterPro" id="IPR050151">
    <property type="entry name" value="Class-I_Pyr_Nuc-Dis_Oxidored"/>
</dbReference>
<dbReference type="InterPro" id="IPR036188">
    <property type="entry name" value="FAD/NAD-bd_sf"/>
</dbReference>
<evidence type="ECO:0000259" key="8">
    <source>
        <dbReference type="Pfam" id="PF07992"/>
    </source>
</evidence>
<evidence type="ECO:0000256" key="1">
    <source>
        <dbReference type="ARBA" id="ARBA00001974"/>
    </source>
</evidence>
<evidence type="ECO:0000256" key="4">
    <source>
        <dbReference type="ARBA" id="ARBA00022827"/>
    </source>
</evidence>
<organism evidence="9">
    <name type="scientific">marine sediment metagenome</name>
    <dbReference type="NCBI Taxonomy" id="412755"/>
    <lineage>
        <taxon>unclassified sequences</taxon>
        <taxon>metagenomes</taxon>
        <taxon>ecological metagenomes</taxon>
    </lineage>
</organism>
<dbReference type="SUPFAM" id="SSF55424">
    <property type="entry name" value="FAD/NAD-linked reductases, dimerisation (C-terminal) domain"/>
    <property type="match status" value="1"/>
</dbReference>